<evidence type="ECO:0000313" key="2">
    <source>
        <dbReference type="EMBL" id="PTD12542.1"/>
    </source>
</evidence>
<reference evidence="2 4" key="1">
    <citation type="submission" date="2018-02" db="EMBL/GenBank/DDBJ databases">
        <title>Fusarium culmorum secondary metabolites in fungal-bacterial-plant interactions.</title>
        <authorList>
            <person name="Schmidt R."/>
        </authorList>
    </citation>
    <scope>NUCLEOTIDE SEQUENCE [LARGE SCALE GENOMIC DNA]</scope>
    <source>
        <strain evidence="2 4">PV</strain>
    </source>
</reference>
<evidence type="ECO:0000256" key="1">
    <source>
        <dbReference type="SAM" id="MobiDB-lite"/>
    </source>
</evidence>
<gene>
    <name evidence="2" type="ORF">FCULG_00003125</name>
    <name evidence="3" type="ORF">HYE67_008431</name>
</gene>
<organism evidence="2 4">
    <name type="scientific">Fusarium culmorum</name>
    <dbReference type="NCBI Taxonomy" id="5516"/>
    <lineage>
        <taxon>Eukaryota</taxon>
        <taxon>Fungi</taxon>
        <taxon>Dikarya</taxon>
        <taxon>Ascomycota</taxon>
        <taxon>Pezizomycotina</taxon>
        <taxon>Sordariomycetes</taxon>
        <taxon>Hypocreomycetidae</taxon>
        <taxon>Hypocreales</taxon>
        <taxon>Nectriaceae</taxon>
        <taxon>Fusarium</taxon>
    </lineage>
</organism>
<dbReference type="Proteomes" id="UP000663297">
    <property type="component" value="Chromosome 4"/>
</dbReference>
<accession>A0A2T4H9Q9</accession>
<name>A0A2T4H9Q9_FUSCU</name>
<dbReference type="EMBL" id="PVEM01000001">
    <property type="protein sequence ID" value="PTD12542.1"/>
    <property type="molecule type" value="Genomic_DNA"/>
</dbReference>
<evidence type="ECO:0000313" key="4">
    <source>
        <dbReference type="Proteomes" id="UP000241587"/>
    </source>
</evidence>
<dbReference type="Proteomes" id="UP000241587">
    <property type="component" value="Unassembled WGS sequence"/>
</dbReference>
<proteinExistence type="predicted"/>
<feature type="region of interest" description="Disordered" evidence="1">
    <location>
        <begin position="66"/>
        <end position="85"/>
    </location>
</feature>
<dbReference type="AlphaFoldDB" id="A0A2T4H9Q9"/>
<dbReference type="EMBL" id="CP064750">
    <property type="protein sequence ID" value="QPC66200.1"/>
    <property type="molecule type" value="Genomic_DNA"/>
</dbReference>
<reference evidence="3" key="2">
    <citation type="submission" date="2020-11" db="EMBL/GenBank/DDBJ databases">
        <title>The chromosome-scale genome resource for two endophytic Fusarium species: F. culmorum and F. pseudograminearum.</title>
        <authorList>
            <person name="Yuan Z."/>
        </authorList>
    </citation>
    <scope>NUCLEOTIDE SEQUENCE</scope>
    <source>
        <strain evidence="3">Class2-1B</strain>
    </source>
</reference>
<evidence type="ECO:0000313" key="3">
    <source>
        <dbReference type="EMBL" id="QPC66200.1"/>
    </source>
</evidence>
<sequence length="104" mass="11451">MGWSERNRAKDARALGIFGIRSNERTLPNDSHTFTTTTRRSRLLGDTQVTITTTTIIITRPRALHEPATRVSQDGPTATAHAPANVLSTSAVDRLERSNVKLQV</sequence>
<protein>
    <submittedName>
        <fullName evidence="2">Uncharacterized protein</fullName>
    </submittedName>
</protein>
<keyword evidence="4" id="KW-1185">Reference proteome</keyword>